<protein>
    <submittedName>
        <fullName evidence="2">Uncharacterized protein</fullName>
    </submittedName>
</protein>
<keyword evidence="3" id="KW-1185">Reference proteome</keyword>
<feature type="signal peptide" evidence="1">
    <location>
        <begin position="1"/>
        <end position="19"/>
    </location>
</feature>
<dbReference type="AlphaFoldDB" id="A0A4Q5LQ33"/>
<dbReference type="RefSeq" id="WP_129875781.1">
    <property type="nucleotide sequence ID" value="NZ_SEWG01000002.1"/>
</dbReference>
<proteinExistence type="predicted"/>
<dbReference type="OrthoDB" id="1488584at2"/>
<organism evidence="2 3">
    <name type="scientific">Mucilaginibacter terrigena</name>
    <dbReference type="NCBI Taxonomy" id="2492395"/>
    <lineage>
        <taxon>Bacteria</taxon>
        <taxon>Pseudomonadati</taxon>
        <taxon>Bacteroidota</taxon>
        <taxon>Sphingobacteriia</taxon>
        <taxon>Sphingobacteriales</taxon>
        <taxon>Sphingobacteriaceae</taxon>
        <taxon>Mucilaginibacter</taxon>
    </lineage>
</organism>
<gene>
    <name evidence="2" type="ORF">EWM62_06180</name>
</gene>
<sequence length="907" mass="103937">MKKLSLICLCMLCGTIAFSQNAFQDAKTIVRIKKELSFKKDESGTKVDTITAILKKYVQGDKDAKTVESLKDRYKFSTYITNLITDNAEKEKKVSIPYIRDHINAKGLNLSKEDVIKVDKIKKLFKELDLLKSKEILSFRKVKDSIDLSSDSAQISARYSDIVNEAYSKLKKAYKLPDSIGGLRKIKDTLVYLMPKINSSIESYNYEITKSFTSSKALMDQATTNIDLRYDQDKETFNISAKLETEQQTGLAATQQKAAASMALPSQSEIIDAMAIYLVNRVKSEASLAFIDLVRNKLKSDTILLDLFPKTRELISNFSSYESPNFGQSWRHAFAADLITIPDKLATDKNLERYAEQTLGGSNTQYYRFFKMAVQLATMSRDNTNFIDIIEYMAQDLNNSDDYFLSNYIRFLNMINNEFYVKGSNTYWINYVQFNQLNAEEFQILAALLKQKYENGIFKVIPLRLDDTGTANSISINDFRAWMSRIFFVINQYQVALQNNSANFKDKIHDVSSYWTFIGDSFKRFTSMENNRFILQKDAASPFAKQNDKYLGYINTINTTFQELTGLYGAIEDKNYPHVLESVLELIKGLEKPQSRQRRIFVKYFIDKQHLTEREMRVWFQEPNNQEFFSSVQRFQNDYEKQMVADTLTADSNRMITVARKFKGIPGYQNFFRKGFIENNSNHIADFTKNYNARLQNYYDTRYSGFIKTTNFINDVMVTGNSDDLSKVIASYASPPQSYRIKRNSRFSIDLNAYVGLTAGFESFEHPKIAYGLTAPIGVAFSWGYADKEAGQPYIKKDGQVTYLKGNSFSVALTIIDIGAVVRYRFSNDSAEGLPKEVNFSQFLSPSVQLHWGIKNTPLDFVVAYQYLPNLRKLGDPDVPAAPKTFRSLSAIYAGLVFDLPLMNFKH</sequence>
<reference evidence="2 3" key="1">
    <citation type="submission" date="2019-02" db="EMBL/GenBank/DDBJ databases">
        <title>Bacterial novel species Mucilaginibacter sp. 17JY9-4 isolated from soil.</title>
        <authorList>
            <person name="Jung H.-Y."/>
        </authorList>
    </citation>
    <scope>NUCLEOTIDE SEQUENCE [LARGE SCALE GENOMIC DNA]</scope>
    <source>
        <strain evidence="2 3">17JY9-4</strain>
    </source>
</reference>
<dbReference type="EMBL" id="SEWG01000002">
    <property type="protein sequence ID" value="RYU91524.1"/>
    <property type="molecule type" value="Genomic_DNA"/>
</dbReference>
<evidence type="ECO:0000256" key="1">
    <source>
        <dbReference type="SAM" id="SignalP"/>
    </source>
</evidence>
<name>A0A4Q5LQ33_9SPHI</name>
<dbReference type="Proteomes" id="UP000293331">
    <property type="component" value="Unassembled WGS sequence"/>
</dbReference>
<comment type="caution">
    <text evidence="2">The sequence shown here is derived from an EMBL/GenBank/DDBJ whole genome shotgun (WGS) entry which is preliminary data.</text>
</comment>
<accession>A0A4Q5LQ33</accession>
<evidence type="ECO:0000313" key="2">
    <source>
        <dbReference type="EMBL" id="RYU91524.1"/>
    </source>
</evidence>
<evidence type="ECO:0000313" key="3">
    <source>
        <dbReference type="Proteomes" id="UP000293331"/>
    </source>
</evidence>
<feature type="chain" id="PRO_5021009819" evidence="1">
    <location>
        <begin position="20"/>
        <end position="907"/>
    </location>
</feature>
<keyword evidence="1" id="KW-0732">Signal</keyword>